<evidence type="ECO:0000256" key="1">
    <source>
        <dbReference type="SAM" id="Coils"/>
    </source>
</evidence>
<keyword evidence="4" id="KW-1185">Reference proteome</keyword>
<dbReference type="EMBL" id="PYDT01000002">
    <property type="protein sequence ID" value="THU69115.1"/>
    <property type="molecule type" value="Genomic_DNA"/>
</dbReference>
<organism evidence="3 4">
    <name type="scientific">Musa balbisiana</name>
    <name type="common">Banana</name>
    <dbReference type="NCBI Taxonomy" id="52838"/>
    <lineage>
        <taxon>Eukaryota</taxon>
        <taxon>Viridiplantae</taxon>
        <taxon>Streptophyta</taxon>
        <taxon>Embryophyta</taxon>
        <taxon>Tracheophyta</taxon>
        <taxon>Spermatophyta</taxon>
        <taxon>Magnoliopsida</taxon>
        <taxon>Liliopsida</taxon>
        <taxon>Zingiberales</taxon>
        <taxon>Musaceae</taxon>
        <taxon>Musa</taxon>
    </lineage>
</organism>
<dbReference type="Proteomes" id="UP000317650">
    <property type="component" value="Chromosome 8"/>
</dbReference>
<evidence type="ECO:0000313" key="3">
    <source>
        <dbReference type="EMBL" id="THU69115.1"/>
    </source>
</evidence>
<gene>
    <name evidence="3" type="ORF">C4D60_Mb08t11020</name>
</gene>
<sequence>MLILFLHSGSPLPLSSLVGKHLMSVKMFPSSSSFSSSSSSSSSRSGSEVAVSTSSSGLSSGGASFVNEKGFSLRWSAQEINNSCPVLSNDEYEQLGCLKEILSTSRVVRDMTKEWLVEASLSQAPRDMVNLKQMRGMPRASSTAQPRQPAAPSMGDSDQLGNSEPDRLHKKPNTWTSKMSESVAAWVSTTKAGGILGEQSHGSAPNEEATGSGRGKEHAGSGSAKAARLASNQHYYMALVDRVQDTGRIINGLGDKIIKLCGQTEELKAGMTSEAITVAEQRAANLEGEVSLLKLELENARRQQAELWEQLKELHCQVRSMEGELLDLS</sequence>
<feature type="region of interest" description="Disordered" evidence="2">
    <location>
        <begin position="195"/>
        <end position="226"/>
    </location>
</feature>
<evidence type="ECO:0000256" key="2">
    <source>
        <dbReference type="SAM" id="MobiDB-lite"/>
    </source>
</evidence>
<feature type="region of interest" description="Disordered" evidence="2">
    <location>
        <begin position="135"/>
        <end position="180"/>
    </location>
</feature>
<feature type="region of interest" description="Disordered" evidence="2">
    <location>
        <begin position="31"/>
        <end position="61"/>
    </location>
</feature>
<reference evidence="3 4" key="1">
    <citation type="journal article" date="2019" name="Nat. Plants">
        <title>Genome sequencing of Musa balbisiana reveals subgenome evolution and function divergence in polyploid bananas.</title>
        <authorList>
            <person name="Yao X."/>
        </authorList>
    </citation>
    <scope>NUCLEOTIDE SEQUENCE [LARGE SCALE GENOMIC DNA]</scope>
    <source>
        <strain evidence="4">cv. DH-PKW</strain>
        <tissue evidence="3">Leaves</tissue>
    </source>
</reference>
<evidence type="ECO:0000313" key="4">
    <source>
        <dbReference type="Proteomes" id="UP000317650"/>
    </source>
</evidence>
<protein>
    <submittedName>
        <fullName evidence="3">Uncharacterized protein</fullName>
    </submittedName>
</protein>
<proteinExistence type="predicted"/>
<keyword evidence="1" id="KW-0175">Coiled coil</keyword>
<comment type="caution">
    <text evidence="3">The sequence shown here is derived from an EMBL/GenBank/DDBJ whole genome shotgun (WGS) entry which is preliminary data.</text>
</comment>
<feature type="coiled-coil region" evidence="1">
    <location>
        <begin position="276"/>
        <end position="303"/>
    </location>
</feature>
<name>A0A4V4H8V2_MUSBA</name>
<accession>A0A4V4H8V2</accession>
<dbReference type="AlphaFoldDB" id="A0A4V4H8V2"/>